<evidence type="ECO:0000256" key="2">
    <source>
        <dbReference type="ARBA" id="ARBA00029454"/>
    </source>
</evidence>
<dbReference type="PANTHER" id="PTHR45527">
    <property type="entry name" value="NONRIBOSOMAL PEPTIDE SYNTHETASE"/>
    <property type="match status" value="1"/>
</dbReference>
<organism evidence="4 5">
    <name type="scientific">Aspergillus nanangensis</name>
    <dbReference type="NCBI Taxonomy" id="2582783"/>
    <lineage>
        <taxon>Eukaryota</taxon>
        <taxon>Fungi</taxon>
        <taxon>Dikarya</taxon>
        <taxon>Ascomycota</taxon>
        <taxon>Pezizomycotina</taxon>
        <taxon>Eurotiomycetes</taxon>
        <taxon>Eurotiomycetidae</taxon>
        <taxon>Eurotiales</taxon>
        <taxon>Aspergillaceae</taxon>
        <taxon>Aspergillus</taxon>
        <taxon>Aspergillus subgen. Circumdati</taxon>
    </lineage>
</organism>
<reference evidence="4" key="2">
    <citation type="submission" date="2020-02" db="EMBL/GenBank/DDBJ databases">
        <authorList>
            <person name="Gilchrist C.L.M."/>
            <person name="Chooi Y.-H."/>
        </authorList>
    </citation>
    <scope>NUCLEOTIDE SEQUENCE</scope>
    <source>
        <strain evidence="4">MST-FP2251</strain>
    </source>
</reference>
<dbReference type="EMBL" id="VCAU01000026">
    <property type="protein sequence ID" value="KAF9890499.1"/>
    <property type="molecule type" value="Genomic_DNA"/>
</dbReference>
<evidence type="ECO:0000259" key="3">
    <source>
        <dbReference type="Pfam" id="PF00501"/>
    </source>
</evidence>
<dbReference type="Gene3D" id="3.40.50.980">
    <property type="match status" value="2"/>
</dbReference>
<name>A0AAD4CPY1_ASPNN</name>
<protein>
    <recommendedName>
        <fullName evidence="3">AMP-dependent synthetase/ligase domain-containing protein</fullName>
    </recommendedName>
</protein>
<dbReference type="GO" id="GO:0043041">
    <property type="term" value="P:amino acid activation for nonribosomal peptide biosynthetic process"/>
    <property type="evidence" value="ECO:0007669"/>
    <property type="project" value="TreeGrafter"/>
</dbReference>
<evidence type="ECO:0000256" key="1">
    <source>
        <dbReference type="ARBA" id="ARBA00022598"/>
    </source>
</evidence>
<evidence type="ECO:0000313" key="5">
    <source>
        <dbReference type="Proteomes" id="UP001194746"/>
    </source>
</evidence>
<comment type="caution">
    <text evidence="4">The sequence shown here is derived from an EMBL/GenBank/DDBJ whole genome shotgun (WGS) entry which is preliminary data.</text>
</comment>
<dbReference type="PANTHER" id="PTHR45527:SF3">
    <property type="entry name" value="SIDEROPHORE SYNTHETASE (EUROFUNG)"/>
    <property type="match status" value="1"/>
</dbReference>
<dbReference type="GO" id="GO:0016874">
    <property type="term" value="F:ligase activity"/>
    <property type="evidence" value="ECO:0007669"/>
    <property type="project" value="UniProtKB-KW"/>
</dbReference>
<sequence>MSGRTQGERKCAHGLIHEQYLANPNAIAVSSWDGSLDYSQLEEHTNAFASRLGELGGGPEQVVALCFEKSKWTTVAILGTVEAGATFLLLDPSCQPLKRMSDMCREANSIIIVSSTTNATIAKQLPGTLVVLSSDTLASMGSKARASRAAIARVTPDKTAASRPVEVVSLCKWDWHARQNGISNQVLEFLKANSGQEASMPLIENSRLKRIRTFYDDEECLDYDWNMFRATLPEGDAQEAARVNTERSGWICRAYTDSTNTSVFADIQHLTVRRN</sequence>
<keyword evidence="5" id="KW-1185">Reference proteome</keyword>
<dbReference type="Pfam" id="PF00501">
    <property type="entry name" value="AMP-binding"/>
    <property type="match status" value="1"/>
</dbReference>
<keyword evidence="1" id="KW-0436">Ligase</keyword>
<accession>A0AAD4CPY1</accession>
<evidence type="ECO:0000313" key="4">
    <source>
        <dbReference type="EMBL" id="KAF9890499.1"/>
    </source>
</evidence>
<dbReference type="GO" id="GO:0044550">
    <property type="term" value="P:secondary metabolite biosynthetic process"/>
    <property type="evidence" value="ECO:0007669"/>
    <property type="project" value="TreeGrafter"/>
</dbReference>
<gene>
    <name evidence="4" type="ORF">FE257_005904</name>
</gene>
<dbReference type="Proteomes" id="UP001194746">
    <property type="component" value="Unassembled WGS sequence"/>
</dbReference>
<dbReference type="GO" id="GO:0031177">
    <property type="term" value="F:phosphopantetheine binding"/>
    <property type="evidence" value="ECO:0007669"/>
    <property type="project" value="TreeGrafter"/>
</dbReference>
<reference evidence="4" key="1">
    <citation type="journal article" date="2019" name="Beilstein J. Org. Chem.">
        <title>Nanangenines: drimane sesquiterpenoids as the dominant metabolite cohort of a novel Australian fungus, Aspergillus nanangensis.</title>
        <authorList>
            <person name="Lacey H.J."/>
            <person name="Gilchrist C.L.M."/>
            <person name="Crombie A."/>
            <person name="Kalaitzis J.A."/>
            <person name="Vuong D."/>
            <person name="Rutledge P.J."/>
            <person name="Turner P."/>
            <person name="Pitt J.I."/>
            <person name="Lacey E."/>
            <person name="Chooi Y.H."/>
            <person name="Piggott A.M."/>
        </authorList>
    </citation>
    <scope>NUCLEOTIDE SEQUENCE</scope>
    <source>
        <strain evidence="4">MST-FP2251</strain>
    </source>
</reference>
<proteinExistence type="inferred from homology"/>
<dbReference type="InterPro" id="IPR000873">
    <property type="entry name" value="AMP-dep_synth/lig_dom"/>
</dbReference>
<comment type="similarity">
    <text evidence="2">Belongs to the NRP synthetase family.</text>
</comment>
<dbReference type="AlphaFoldDB" id="A0AAD4CPY1"/>
<dbReference type="GO" id="GO:0005737">
    <property type="term" value="C:cytoplasm"/>
    <property type="evidence" value="ECO:0007669"/>
    <property type="project" value="TreeGrafter"/>
</dbReference>
<feature type="domain" description="AMP-dependent synthetase/ligase" evidence="3">
    <location>
        <begin position="19"/>
        <end position="147"/>
    </location>
</feature>
<dbReference type="SUPFAM" id="SSF56801">
    <property type="entry name" value="Acetyl-CoA synthetase-like"/>
    <property type="match status" value="1"/>
</dbReference>